<evidence type="ECO:0000256" key="2">
    <source>
        <dbReference type="ARBA" id="ARBA00022857"/>
    </source>
</evidence>
<protein>
    <recommendedName>
        <fullName evidence="7">NAD(P)-binding protein</fullName>
    </recommendedName>
</protein>
<accession>A0A0C9WDA2</accession>
<proteinExistence type="inferred from homology"/>
<dbReference type="PANTHER" id="PTHR43976">
    <property type="entry name" value="SHORT CHAIN DEHYDROGENASE"/>
    <property type="match status" value="1"/>
</dbReference>
<dbReference type="PROSITE" id="PS00061">
    <property type="entry name" value="ADH_SHORT"/>
    <property type="match status" value="1"/>
</dbReference>
<dbReference type="OrthoDB" id="1274115at2759"/>
<dbReference type="HOGENOM" id="CLU_010194_2_9_1"/>
<evidence type="ECO:0000256" key="1">
    <source>
        <dbReference type="ARBA" id="ARBA00006484"/>
    </source>
</evidence>
<dbReference type="InterPro" id="IPR036291">
    <property type="entry name" value="NAD(P)-bd_dom_sf"/>
</dbReference>
<dbReference type="Pfam" id="PF00106">
    <property type="entry name" value="adh_short"/>
    <property type="match status" value="1"/>
</dbReference>
<comment type="similarity">
    <text evidence="1 4">Belongs to the short-chain dehydrogenases/reductases (SDR) family.</text>
</comment>
<dbReference type="InterPro" id="IPR051911">
    <property type="entry name" value="SDR_oxidoreductase"/>
</dbReference>
<keyword evidence="3" id="KW-0560">Oxidoreductase</keyword>
<evidence type="ECO:0000256" key="4">
    <source>
        <dbReference type="RuleBase" id="RU000363"/>
    </source>
</evidence>
<evidence type="ECO:0000313" key="5">
    <source>
        <dbReference type="EMBL" id="KIJ62302.1"/>
    </source>
</evidence>
<keyword evidence="6" id="KW-1185">Reference proteome</keyword>
<dbReference type="InterPro" id="IPR002347">
    <property type="entry name" value="SDR_fam"/>
</dbReference>
<evidence type="ECO:0000313" key="6">
    <source>
        <dbReference type="Proteomes" id="UP000053820"/>
    </source>
</evidence>
<evidence type="ECO:0000256" key="3">
    <source>
        <dbReference type="ARBA" id="ARBA00023002"/>
    </source>
</evidence>
<gene>
    <name evidence="5" type="ORF">HYDPIDRAFT_176618</name>
</gene>
<name>A0A0C9WDA2_9AGAM</name>
<evidence type="ECO:0008006" key="7">
    <source>
        <dbReference type="Google" id="ProtNLM"/>
    </source>
</evidence>
<dbReference type="SUPFAM" id="SSF51735">
    <property type="entry name" value="NAD(P)-binding Rossmann-fold domains"/>
    <property type="match status" value="1"/>
</dbReference>
<dbReference type="AlphaFoldDB" id="A0A0C9WDA2"/>
<dbReference type="InterPro" id="IPR020904">
    <property type="entry name" value="Sc_DH/Rdtase_CS"/>
</dbReference>
<dbReference type="EMBL" id="KN839856">
    <property type="protein sequence ID" value="KIJ62302.1"/>
    <property type="molecule type" value="Genomic_DNA"/>
</dbReference>
<dbReference type="GO" id="GO:0016491">
    <property type="term" value="F:oxidoreductase activity"/>
    <property type="evidence" value="ECO:0007669"/>
    <property type="project" value="UniProtKB-KW"/>
</dbReference>
<keyword evidence="2" id="KW-0521">NADP</keyword>
<dbReference type="Proteomes" id="UP000053820">
    <property type="component" value="Unassembled WGS sequence"/>
</dbReference>
<sequence>MSSPRVWLITGTSSGFGRRLVTAALARGDRVIATARSIEKIQDLPKSPDLHLLQLDITSSPETIKAVVDDGARKWGTIDVLVNNAGIGFPGLLEEGGIDKMIAQYNVSVFGPLNVTNATLPYMRKQKTGTVVIVGSRCAWRPEIRVRFYGSSKAAVQTMGETLAVELAPLNIRVLIVEPGSFRTEGIYVNPFDISNPIADYEEQRADSLVTYNAADGKQPGDPVKAMNAVVDVVRGEGVAAGREWPLYLVLGKDAERDIRNKCARMIRHLDEWGDVVRGVDLDEV</sequence>
<dbReference type="CDD" id="cd05374">
    <property type="entry name" value="17beta-HSD-like_SDR_c"/>
    <property type="match status" value="1"/>
</dbReference>
<reference evidence="5 6" key="1">
    <citation type="submission" date="2014-04" db="EMBL/GenBank/DDBJ databases">
        <title>Evolutionary Origins and Diversification of the Mycorrhizal Mutualists.</title>
        <authorList>
            <consortium name="DOE Joint Genome Institute"/>
            <consortium name="Mycorrhizal Genomics Consortium"/>
            <person name="Kohler A."/>
            <person name="Kuo A."/>
            <person name="Nagy L.G."/>
            <person name="Floudas D."/>
            <person name="Copeland A."/>
            <person name="Barry K.W."/>
            <person name="Cichocki N."/>
            <person name="Veneault-Fourrey C."/>
            <person name="LaButti K."/>
            <person name="Lindquist E.A."/>
            <person name="Lipzen A."/>
            <person name="Lundell T."/>
            <person name="Morin E."/>
            <person name="Murat C."/>
            <person name="Riley R."/>
            <person name="Ohm R."/>
            <person name="Sun H."/>
            <person name="Tunlid A."/>
            <person name="Henrissat B."/>
            <person name="Grigoriev I.V."/>
            <person name="Hibbett D.S."/>
            <person name="Martin F."/>
        </authorList>
    </citation>
    <scope>NUCLEOTIDE SEQUENCE [LARGE SCALE GENOMIC DNA]</scope>
    <source>
        <strain evidence="5 6">MD-312</strain>
    </source>
</reference>
<organism evidence="5 6">
    <name type="scientific">Hydnomerulius pinastri MD-312</name>
    <dbReference type="NCBI Taxonomy" id="994086"/>
    <lineage>
        <taxon>Eukaryota</taxon>
        <taxon>Fungi</taxon>
        <taxon>Dikarya</taxon>
        <taxon>Basidiomycota</taxon>
        <taxon>Agaricomycotina</taxon>
        <taxon>Agaricomycetes</taxon>
        <taxon>Agaricomycetidae</taxon>
        <taxon>Boletales</taxon>
        <taxon>Boletales incertae sedis</taxon>
        <taxon>Leucogyrophana</taxon>
    </lineage>
</organism>
<dbReference type="PRINTS" id="PR00080">
    <property type="entry name" value="SDRFAMILY"/>
</dbReference>
<dbReference type="PRINTS" id="PR00081">
    <property type="entry name" value="GDHRDH"/>
</dbReference>
<dbReference type="PANTHER" id="PTHR43976:SF16">
    <property type="entry name" value="SHORT-CHAIN DEHYDROGENASE_REDUCTASE FAMILY PROTEIN"/>
    <property type="match status" value="1"/>
</dbReference>
<dbReference type="Gene3D" id="3.40.50.720">
    <property type="entry name" value="NAD(P)-binding Rossmann-like Domain"/>
    <property type="match status" value="1"/>
</dbReference>